<protein>
    <submittedName>
        <fullName evidence="3">Uncharacterized protein</fullName>
    </submittedName>
</protein>
<comment type="caution">
    <text evidence="3">The sequence shown here is derived from an EMBL/GenBank/DDBJ whole genome shotgun (WGS) entry which is preliminary data.</text>
</comment>
<name>A0AAN7AIU9_9PEZI</name>
<accession>A0AAN7AIU9</accession>
<dbReference type="Proteomes" id="UP001302126">
    <property type="component" value="Unassembled WGS sequence"/>
</dbReference>
<feature type="transmembrane region" description="Helical" evidence="2">
    <location>
        <begin position="143"/>
        <end position="161"/>
    </location>
</feature>
<dbReference type="EMBL" id="MU864390">
    <property type="protein sequence ID" value="KAK4188259.1"/>
    <property type="molecule type" value="Genomic_DNA"/>
</dbReference>
<evidence type="ECO:0000313" key="3">
    <source>
        <dbReference type="EMBL" id="KAK4188259.1"/>
    </source>
</evidence>
<evidence type="ECO:0000313" key="4">
    <source>
        <dbReference type="Proteomes" id="UP001302126"/>
    </source>
</evidence>
<reference evidence="3" key="2">
    <citation type="submission" date="2023-05" db="EMBL/GenBank/DDBJ databases">
        <authorList>
            <consortium name="Lawrence Berkeley National Laboratory"/>
            <person name="Steindorff A."/>
            <person name="Hensen N."/>
            <person name="Bonometti L."/>
            <person name="Westerberg I."/>
            <person name="Brannstrom I.O."/>
            <person name="Guillou S."/>
            <person name="Cros-Aarteil S."/>
            <person name="Calhoun S."/>
            <person name="Haridas S."/>
            <person name="Kuo A."/>
            <person name="Mondo S."/>
            <person name="Pangilinan J."/>
            <person name="Riley R."/>
            <person name="Labutti K."/>
            <person name="Andreopoulos B."/>
            <person name="Lipzen A."/>
            <person name="Chen C."/>
            <person name="Yanf M."/>
            <person name="Daum C."/>
            <person name="Ng V."/>
            <person name="Clum A."/>
            <person name="Ohm R."/>
            <person name="Martin F."/>
            <person name="Silar P."/>
            <person name="Natvig D."/>
            <person name="Lalanne C."/>
            <person name="Gautier V."/>
            <person name="Ament-Velasquez S.L."/>
            <person name="Kruys A."/>
            <person name="Hutchinson M.I."/>
            <person name="Powell A.J."/>
            <person name="Barry K."/>
            <person name="Miller A.N."/>
            <person name="Grigoriev I.V."/>
            <person name="Debuchy R."/>
            <person name="Gladieux P."/>
            <person name="Thoren M.H."/>
            <person name="Johannesson H."/>
        </authorList>
    </citation>
    <scope>NUCLEOTIDE SEQUENCE</scope>
    <source>
        <strain evidence="3">PSN309</strain>
    </source>
</reference>
<keyword evidence="2" id="KW-0812">Transmembrane</keyword>
<dbReference type="AlphaFoldDB" id="A0AAN7AIU9"/>
<feature type="region of interest" description="Disordered" evidence="1">
    <location>
        <begin position="201"/>
        <end position="239"/>
    </location>
</feature>
<gene>
    <name evidence="3" type="ORF">QBC35DRAFT_463043</name>
</gene>
<keyword evidence="2" id="KW-0472">Membrane</keyword>
<evidence type="ECO:0000256" key="2">
    <source>
        <dbReference type="SAM" id="Phobius"/>
    </source>
</evidence>
<evidence type="ECO:0000256" key="1">
    <source>
        <dbReference type="SAM" id="MobiDB-lite"/>
    </source>
</evidence>
<organism evidence="3 4">
    <name type="scientific">Podospora australis</name>
    <dbReference type="NCBI Taxonomy" id="1536484"/>
    <lineage>
        <taxon>Eukaryota</taxon>
        <taxon>Fungi</taxon>
        <taxon>Dikarya</taxon>
        <taxon>Ascomycota</taxon>
        <taxon>Pezizomycotina</taxon>
        <taxon>Sordariomycetes</taxon>
        <taxon>Sordariomycetidae</taxon>
        <taxon>Sordariales</taxon>
        <taxon>Podosporaceae</taxon>
        <taxon>Podospora</taxon>
    </lineage>
</organism>
<reference evidence="3" key="1">
    <citation type="journal article" date="2023" name="Mol. Phylogenet. Evol.">
        <title>Genome-scale phylogeny and comparative genomics of the fungal order Sordariales.</title>
        <authorList>
            <person name="Hensen N."/>
            <person name="Bonometti L."/>
            <person name="Westerberg I."/>
            <person name="Brannstrom I.O."/>
            <person name="Guillou S."/>
            <person name="Cros-Aarteil S."/>
            <person name="Calhoun S."/>
            <person name="Haridas S."/>
            <person name="Kuo A."/>
            <person name="Mondo S."/>
            <person name="Pangilinan J."/>
            <person name="Riley R."/>
            <person name="LaButti K."/>
            <person name="Andreopoulos B."/>
            <person name="Lipzen A."/>
            <person name="Chen C."/>
            <person name="Yan M."/>
            <person name="Daum C."/>
            <person name="Ng V."/>
            <person name="Clum A."/>
            <person name="Steindorff A."/>
            <person name="Ohm R.A."/>
            <person name="Martin F."/>
            <person name="Silar P."/>
            <person name="Natvig D.O."/>
            <person name="Lalanne C."/>
            <person name="Gautier V."/>
            <person name="Ament-Velasquez S.L."/>
            <person name="Kruys A."/>
            <person name="Hutchinson M.I."/>
            <person name="Powell A.J."/>
            <person name="Barry K."/>
            <person name="Miller A.N."/>
            <person name="Grigoriev I.V."/>
            <person name="Debuchy R."/>
            <person name="Gladieux P."/>
            <person name="Hiltunen Thoren M."/>
            <person name="Johannesson H."/>
        </authorList>
    </citation>
    <scope>NUCLEOTIDE SEQUENCE</scope>
    <source>
        <strain evidence="3">PSN309</strain>
    </source>
</reference>
<sequence>MAIFRRLFQAIFLTDRSYNIGQPVIAKLPRYGLWAFETLMILLYHLHFIVPGEEGSHSPGMPVPLFIRNYTILLETLIGRALAYLLLRTRGPLVAIMFLIIEMVGDVLYAMLVWNSWFTRRILYPSEDSWLQTMLSDISGQRAIFQIVLCVIRLALSIVMLDDPQISRECKEYFAMDENWWHIIQHVLGWREGVPLVQIQTPPTTPGRRRRPGRLPKPEDILADRTYTPPTQPTPATNDRILFGRSDNVWPRQPVYPTPTDRWVAHSLRQRR</sequence>
<feature type="compositionally biased region" description="Low complexity" evidence="1">
    <location>
        <begin position="226"/>
        <end position="237"/>
    </location>
</feature>
<feature type="transmembrane region" description="Helical" evidence="2">
    <location>
        <begin position="31"/>
        <end position="50"/>
    </location>
</feature>
<feature type="transmembrane region" description="Helical" evidence="2">
    <location>
        <begin position="70"/>
        <end position="87"/>
    </location>
</feature>
<keyword evidence="4" id="KW-1185">Reference proteome</keyword>
<proteinExistence type="predicted"/>
<keyword evidence="2" id="KW-1133">Transmembrane helix</keyword>
<feature type="transmembrane region" description="Helical" evidence="2">
    <location>
        <begin position="94"/>
        <end position="114"/>
    </location>
</feature>